<keyword evidence="1" id="KW-0472">Membrane</keyword>
<organism evidence="2 3">
    <name type="scientific">Chitinophaga polysaccharea</name>
    <dbReference type="NCBI Taxonomy" id="1293035"/>
    <lineage>
        <taxon>Bacteria</taxon>
        <taxon>Pseudomonadati</taxon>
        <taxon>Bacteroidota</taxon>
        <taxon>Chitinophagia</taxon>
        <taxon>Chitinophagales</taxon>
        <taxon>Chitinophagaceae</taxon>
        <taxon>Chitinophaga</taxon>
    </lineage>
</organism>
<keyword evidence="1" id="KW-1133">Transmembrane helix</keyword>
<dbReference type="EMBL" id="VIWO01000014">
    <property type="protein sequence ID" value="TWF32630.1"/>
    <property type="molecule type" value="Genomic_DNA"/>
</dbReference>
<dbReference type="Proteomes" id="UP000320811">
    <property type="component" value="Unassembled WGS sequence"/>
</dbReference>
<comment type="caution">
    <text evidence="2">The sequence shown here is derived from an EMBL/GenBank/DDBJ whole genome shotgun (WGS) entry which is preliminary data.</text>
</comment>
<dbReference type="RefSeq" id="WP_145674735.1">
    <property type="nucleotide sequence ID" value="NZ_VIWO01000014.1"/>
</dbReference>
<accession>A0A561P3C6</accession>
<gene>
    <name evidence="2" type="ORF">FHW36_1146</name>
</gene>
<name>A0A561P3C6_9BACT</name>
<evidence type="ECO:0000313" key="2">
    <source>
        <dbReference type="EMBL" id="TWF32630.1"/>
    </source>
</evidence>
<evidence type="ECO:0000313" key="3">
    <source>
        <dbReference type="Proteomes" id="UP000320811"/>
    </source>
</evidence>
<keyword evidence="3" id="KW-1185">Reference proteome</keyword>
<evidence type="ECO:0000256" key="1">
    <source>
        <dbReference type="SAM" id="Phobius"/>
    </source>
</evidence>
<proteinExistence type="predicted"/>
<protein>
    <submittedName>
        <fullName evidence="2">Uncharacterized protein</fullName>
    </submittedName>
</protein>
<reference evidence="2 3" key="1">
    <citation type="submission" date="2019-06" db="EMBL/GenBank/DDBJ databases">
        <title>Sorghum-associated microbial communities from plants grown in Nebraska, USA.</title>
        <authorList>
            <person name="Schachtman D."/>
        </authorList>
    </citation>
    <scope>NUCLEOTIDE SEQUENCE [LARGE SCALE GENOMIC DNA]</scope>
    <source>
        <strain evidence="2 3">1209</strain>
    </source>
</reference>
<dbReference type="AlphaFoldDB" id="A0A561P3C6"/>
<dbReference type="OrthoDB" id="675704at2"/>
<feature type="transmembrane region" description="Helical" evidence="1">
    <location>
        <begin position="119"/>
        <end position="138"/>
    </location>
</feature>
<keyword evidence="1" id="KW-0812">Transmembrane</keyword>
<sequence length="141" mass="15732">MNTVQECPWCGSDQIIRTIPEKDPVNVIIVCKQCQRIISDTDNSSAARKTNPARQNVEEKVIQLCMNAGKLPAIKYYLTEMNKMPGIPPIGLREAKETVEAILYTRGLSSMVKKPNKNGGVIALIVLVLIIACIVYFFTHR</sequence>